<dbReference type="Proteomes" id="UP000028760">
    <property type="component" value="Unassembled WGS sequence"/>
</dbReference>
<evidence type="ECO:0000256" key="4">
    <source>
        <dbReference type="ARBA" id="ARBA00065562"/>
    </source>
</evidence>
<organism evidence="6 7">
    <name type="scientific">Poecilia formosa</name>
    <name type="common">Amazon molly</name>
    <name type="synonym">Limia formosa</name>
    <dbReference type="NCBI Taxonomy" id="48698"/>
    <lineage>
        <taxon>Eukaryota</taxon>
        <taxon>Metazoa</taxon>
        <taxon>Chordata</taxon>
        <taxon>Craniata</taxon>
        <taxon>Vertebrata</taxon>
        <taxon>Euteleostomi</taxon>
        <taxon>Actinopterygii</taxon>
        <taxon>Neopterygii</taxon>
        <taxon>Teleostei</taxon>
        <taxon>Neoteleostei</taxon>
        <taxon>Acanthomorphata</taxon>
        <taxon>Ovalentaria</taxon>
        <taxon>Atherinomorphae</taxon>
        <taxon>Cyprinodontiformes</taxon>
        <taxon>Poeciliidae</taxon>
        <taxon>Poeciliinae</taxon>
        <taxon>Poecilia</taxon>
    </lineage>
</organism>
<evidence type="ECO:0000256" key="5">
    <source>
        <dbReference type="ARBA" id="ARBA00069400"/>
    </source>
</evidence>
<dbReference type="PRINTS" id="PR00449">
    <property type="entry name" value="RASTRNSFRMNG"/>
</dbReference>
<reference evidence="7" key="1">
    <citation type="submission" date="2013-10" db="EMBL/GenBank/DDBJ databases">
        <authorList>
            <person name="Schartl M."/>
            <person name="Warren W."/>
        </authorList>
    </citation>
    <scope>NUCLEOTIDE SEQUENCE [LARGE SCALE GENOMIC DNA]</scope>
    <source>
        <strain evidence="7">female</strain>
    </source>
</reference>
<comment type="subunit">
    <text evidence="4">Interacts with ARHGEF26. Interacts with ARHGEF16. Interacts with UNC13D; the interaction increases RhoG affinity to the membrane lipids, targets UNC13D to membrane lipids and facilitates cytotoxic granule (CG) docking to the plasma membrane.</text>
</comment>
<dbReference type="Ensembl" id="ENSPFOT00000012590.1">
    <property type="protein sequence ID" value="ENSPFOP00000012573.1"/>
    <property type="gene ID" value="ENSPFOG00000012588.1"/>
</dbReference>
<dbReference type="GO" id="GO:0005525">
    <property type="term" value="F:GTP binding"/>
    <property type="evidence" value="ECO:0007669"/>
    <property type="project" value="UniProtKB-KW"/>
</dbReference>
<dbReference type="EMBL" id="AYCK01003047">
    <property type="status" value="NOT_ANNOTATED_CDS"/>
    <property type="molecule type" value="Genomic_DNA"/>
</dbReference>
<keyword evidence="2" id="KW-0342">GTP-binding</keyword>
<dbReference type="Gene3D" id="3.40.50.300">
    <property type="entry name" value="P-loop containing nucleotide triphosphate hydrolases"/>
    <property type="match status" value="1"/>
</dbReference>
<dbReference type="STRING" id="48698.ENSPFOP00000012573"/>
<dbReference type="InterPro" id="IPR003578">
    <property type="entry name" value="Small_GTPase_Rho"/>
</dbReference>
<evidence type="ECO:0000256" key="2">
    <source>
        <dbReference type="ARBA" id="ARBA00023134"/>
    </source>
</evidence>
<dbReference type="SUPFAM" id="SSF52540">
    <property type="entry name" value="P-loop containing nucleoside triphosphate hydrolases"/>
    <property type="match status" value="1"/>
</dbReference>
<dbReference type="KEGG" id="pfor:103135627"/>
<dbReference type="InterPro" id="IPR001806">
    <property type="entry name" value="Small_GTPase"/>
</dbReference>
<evidence type="ECO:0000313" key="7">
    <source>
        <dbReference type="Proteomes" id="UP000028760"/>
    </source>
</evidence>
<evidence type="ECO:0000313" key="6">
    <source>
        <dbReference type="Ensembl" id="ENSPFOP00000012573.1"/>
    </source>
</evidence>
<dbReference type="GeneTree" id="ENSGT00940000163331"/>
<dbReference type="SMART" id="SM00174">
    <property type="entry name" value="RHO"/>
    <property type="match status" value="1"/>
</dbReference>
<accession>A0A087Y3H0</accession>
<dbReference type="GeneID" id="103135627"/>
<dbReference type="GO" id="GO:0007264">
    <property type="term" value="P:small GTPase-mediated signal transduction"/>
    <property type="evidence" value="ECO:0007669"/>
    <property type="project" value="InterPro"/>
</dbReference>
<dbReference type="NCBIfam" id="TIGR00231">
    <property type="entry name" value="small_GTP"/>
    <property type="match status" value="1"/>
</dbReference>
<proteinExistence type="predicted"/>
<dbReference type="RefSeq" id="XP_007548507.1">
    <property type="nucleotide sequence ID" value="XM_007548445.2"/>
</dbReference>
<dbReference type="SMART" id="SM00173">
    <property type="entry name" value="RAS"/>
    <property type="match status" value="1"/>
</dbReference>
<dbReference type="GO" id="GO:0003924">
    <property type="term" value="F:GTPase activity"/>
    <property type="evidence" value="ECO:0007669"/>
    <property type="project" value="InterPro"/>
</dbReference>
<protein>
    <recommendedName>
        <fullName evidence="5">Rho-related GTP-binding protein RhoG</fullName>
    </recommendedName>
</protein>
<keyword evidence="7" id="KW-1185">Reference proteome</keyword>
<comment type="function">
    <text evidence="3">Plays a role in immunological synaptic F-actin density and architecture organization. Regulates actin reorganization in lymphocytes, possibly through the modulation of Rac1 activity. Required for the formation of membrane ruffles during macropinocytosis. Plays a role in cell migration and is required for the formation of cup-like structures during trans-endothelial migration of leukocytes. Binds phospholipids in an activation-dependent manner; thereby acting as an anchor for other proteins to the plasma membrane (PM). Plays a role in exocytosis of cytotoxic granules (CG) by lymphocytes/Component of the exocytosis machinery in natural killer (NK) and CD8+ T cells. Promotes the docking of cytotoxic granules (CG) to the plasma membrane through the interaction with UNC13D. Involved in the cytotoxic activity of lymphocytes/primary CD8+ T cells.</text>
</comment>
<reference evidence="6" key="3">
    <citation type="submission" date="2025-09" db="UniProtKB">
        <authorList>
            <consortium name="Ensembl"/>
        </authorList>
    </citation>
    <scope>IDENTIFICATION</scope>
</reference>
<dbReference type="eggNOG" id="KOG0393">
    <property type="taxonomic scope" value="Eukaryota"/>
</dbReference>
<sequence>MKLELSGEKGRESKAGAAVPVRRMQTVKCVMVGDGGVGKTFLLVTYSTSVFKNKYLSALFDNYTGDISVDGHAVTLTLWDTAGREGYEQLRPLVYAKADVFIICFSIGSPSSYANVTLKWKPELSQLCPKVPVLLLGTKSDLRGDEETVKNLKEQGLAPTTHQQGDVLAEQIGAVKYMECSALQQENMREVFEEATRVVLFPAPKKNCIKCVLL</sequence>
<dbReference type="SMART" id="SM00175">
    <property type="entry name" value="RAB"/>
    <property type="match status" value="1"/>
</dbReference>
<reference evidence="6" key="2">
    <citation type="submission" date="2025-08" db="UniProtKB">
        <authorList>
            <consortium name="Ensembl"/>
        </authorList>
    </citation>
    <scope>IDENTIFICATION</scope>
</reference>
<dbReference type="FunFam" id="3.40.50.300:FF:000118">
    <property type="entry name" value="Rho-related GTP-binding protein RhoG"/>
    <property type="match status" value="1"/>
</dbReference>
<dbReference type="InterPro" id="IPR005225">
    <property type="entry name" value="Small_GTP-bd"/>
</dbReference>
<dbReference type="PROSITE" id="PS51420">
    <property type="entry name" value="RHO"/>
    <property type="match status" value="1"/>
</dbReference>
<evidence type="ECO:0000256" key="3">
    <source>
        <dbReference type="ARBA" id="ARBA00059483"/>
    </source>
</evidence>
<dbReference type="OrthoDB" id="8830751at2759"/>
<dbReference type="OMA" id="IRANSGM"/>
<dbReference type="AlphaFoldDB" id="A0A087Y3H0"/>
<name>A0A087Y3H0_POEFO</name>
<evidence type="ECO:0000256" key="1">
    <source>
        <dbReference type="ARBA" id="ARBA00022741"/>
    </source>
</evidence>
<dbReference type="PROSITE" id="PS51421">
    <property type="entry name" value="RAS"/>
    <property type="match status" value="1"/>
</dbReference>
<dbReference type="Pfam" id="PF00071">
    <property type="entry name" value="Ras"/>
    <property type="match status" value="1"/>
</dbReference>
<dbReference type="PANTHER" id="PTHR24072">
    <property type="entry name" value="RHO FAMILY GTPASE"/>
    <property type="match status" value="1"/>
</dbReference>
<dbReference type="InterPro" id="IPR027417">
    <property type="entry name" value="P-loop_NTPase"/>
</dbReference>
<keyword evidence="1" id="KW-0547">Nucleotide-binding</keyword>
<dbReference type="PROSITE" id="PS51419">
    <property type="entry name" value="RAB"/>
    <property type="match status" value="1"/>
</dbReference>